<evidence type="ECO:0000256" key="1">
    <source>
        <dbReference type="SAM" id="Coils"/>
    </source>
</evidence>
<keyword evidence="4" id="KW-1185">Reference proteome</keyword>
<name>A0ABP6BY26_9ACTN</name>
<evidence type="ECO:0000256" key="2">
    <source>
        <dbReference type="SAM" id="MobiDB-lite"/>
    </source>
</evidence>
<dbReference type="Pfam" id="PF03993">
    <property type="entry name" value="DUF349"/>
    <property type="match status" value="3"/>
</dbReference>
<reference evidence="4" key="1">
    <citation type="journal article" date="2019" name="Int. J. Syst. Evol. Microbiol.">
        <title>The Global Catalogue of Microorganisms (GCM) 10K type strain sequencing project: providing services to taxonomists for standard genome sequencing and annotation.</title>
        <authorList>
            <consortium name="The Broad Institute Genomics Platform"/>
            <consortium name="The Broad Institute Genome Sequencing Center for Infectious Disease"/>
            <person name="Wu L."/>
            <person name="Ma J."/>
        </authorList>
    </citation>
    <scope>NUCLEOTIDE SEQUENCE [LARGE SCALE GENOMIC DNA]</scope>
    <source>
        <strain evidence="4">JCM 16373</strain>
    </source>
</reference>
<comment type="caution">
    <text evidence="3">The sequence shown here is derived from an EMBL/GenBank/DDBJ whole genome shotgun (WGS) entry which is preliminary data.</text>
</comment>
<evidence type="ECO:0000313" key="4">
    <source>
        <dbReference type="Proteomes" id="UP001501447"/>
    </source>
</evidence>
<proteinExistence type="predicted"/>
<dbReference type="InterPro" id="IPR007139">
    <property type="entry name" value="DUF349"/>
</dbReference>
<feature type="coiled-coil region" evidence="1">
    <location>
        <begin position="188"/>
        <end position="215"/>
    </location>
</feature>
<organism evidence="3 4">
    <name type="scientific">Streptomyces axinellae</name>
    <dbReference type="NCBI Taxonomy" id="552788"/>
    <lineage>
        <taxon>Bacteria</taxon>
        <taxon>Bacillati</taxon>
        <taxon>Actinomycetota</taxon>
        <taxon>Actinomycetes</taxon>
        <taxon>Kitasatosporales</taxon>
        <taxon>Streptomycetaceae</taxon>
        <taxon>Streptomyces</taxon>
    </lineage>
</organism>
<dbReference type="RefSeq" id="WP_344561281.1">
    <property type="nucleotide sequence ID" value="NZ_BAAARJ010000001.1"/>
</dbReference>
<evidence type="ECO:0000313" key="3">
    <source>
        <dbReference type="EMBL" id="GAA2593267.1"/>
    </source>
</evidence>
<feature type="compositionally biased region" description="Basic and acidic residues" evidence="2">
    <location>
        <begin position="107"/>
        <end position="125"/>
    </location>
</feature>
<accession>A0ABP6BY26</accession>
<dbReference type="EMBL" id="BAAARJ010000001">
    <property type="protein sequence ID" value="GAA2593267.1"/>
    <property type="molecule type" value="Genomic_DNA"/>
</dbReference>
<gene>
    <name evidence="3" type="ORF">GCM10009863_02940</name>
</gene>
<dbReference type="Proteomes" id="UP001501447">
    <property type="component" value="Unassembled WGS sequence"/>
</dbReference>
<feature type="region of interest" description="Disordered" evidence="2">
    <location>
        <begin position="107"/>
        <end position="126"/>
    </location>
</feature>
<keyword evidence="1" id="KW-0175">Coiled coil</keyword>
<feature type="coiled-coil region" evidence="1">
    <location>
        <begin position="320"/>
        <end position="384"/>
    </location>
</feature>
<protein>
    <submittedName>
        <fullName evidence="3">DUF349 domain-containing protein</fullName>
    </submittedName>
</protein>
<sequence length="409" mass="46506">MSSDPWGRVDDAGTVYVRTADGEKVVGSWQAGSPDEALAYFKRKYDGLVVEIGLLERRVKTTDLSAKDAATAIGHLREQVDAHHAVGDLDALRARLDKLDEAVEERREERKARKAQQSEEARGAKEQLVAEAEELARSDQWRAAGERLRALVDTWKGLPRLDRKTDDELWHRFSHARSAFSKRRKAHFAQLDAQREEARQRKEKLVAEAESLSRSQDWGPTAAKYRELMQEWKSAGRAQREHEDDLWSRFRGAQDVFFQARGEVFAERDSEQRENLTRKEELAAEAEKLLPVTDLKAARPAFRAINERWDAIGHVPREARPRIEGRMHAVERAIQEAEEAEWRRTNPEARARAAGLTGQLQDAVDKLRAQIDRARAAGNNAKADKLEQELAGRQMLLDQAQKGLQEFGG</sequence>